<dbReference type="InterPro" id="IPR001878">
    <property type="entry name" value="Znf_CCHC"/>
</dbReference>
<name>A0A9K3DIU1_HELAN</name>
<evidence type="ECO:0000256" key="2">
    <source>
        <dbReference type="SAM" id="MobiDB-lite"/>
    </source>
</evidence>
<dbReference type="SUPFAM" id="SSF57756">
    <property type="entry name" value="Retrovirus zinc finger-like domains"/>
    <property type="match status" value="1"/>
</dbReference>
<dbReference type="Pfam" id="PF00098">
    <property type="entry name" value="zf-CCHC"/>
    <property type="match status" value="1"/>
</dbReference>
<reference evidence="4" key="1">
    <citation type="journal article" date="2017" name="Nature">
        <title>The sunflower genome provides insights into oil metabolism, flowering and Asterid evolution.</title>
        <authorList>
            <person name="Badouin H."/>
            <person name="Gouzy J."/>
            <person name="Grassa C.J."/>
            <person name="Murat F."/>
            <person name="Staton S.E."/>
            <person name="Cottret L."/>
            <person name="Lelandais-Briere C."/>
            <person name="Owens G.L."/>
            <person name="Carrere S."/>
            <person name="Mayjonade B."/>
            <person name="Legrand L."/>
            <person name="Gill N."/>
            <person name="Kane N.C."/>
            <person name="Bowers J.E."/>
            <person name="Hubner S."/>
            <person name="Bellec A."/>
            <person name="Berard A."/>
            <person name="Berges H."/>
            <person name="Blanchet N."/>
            <person name="Boniface M.C."/>
            <person name="Brunel D."/>
            <person name="Catrice O."/>
            <person name="Chaidir N."/>
            <person name="Claudel C."/>
            <person name="Donnadieu C."/>
            <person name="Faraut T."/>
            <person name="Fievet G."/>
            <person name="Helmstetter N."/>
            <person name="King M."/>
            <person name="Knapp S.J."/>
            <person name="Lai Z."/>
            <person name="Le Paslier M.C."/>
            <person name="Lippi Y."/>
            <person name="Lorenzon L."/>
            <person name="Mandel J.R."/>
            <person name="Marage G."/>
            <person name="Marchand G."/>
            <person name="Marquand E."/>
            <person name="Bret-Mestries E."/>
            <person name="Morien E."/>
            <person name="Nambeesan S."/>
            <person name="Nguyen T."/>
            <person name="Pegot-Espagnet P."/>
            <person name="Pouilly N."/>
            <person name="Raftis F."/>
            <person name="Sallet E."/>
            <person name="Schiex T."/>
            <person name="Thomas J."/>
            <person name="Vandecasteele C."/>
            <person name="Vares D."/>
            <person name="Vear F."/>
            <person name="Vautrin S."/>
            <person name="Crespi M."/>
            <person name="Mangin B."/>
            <person name="Burke J.M."/>
            <person name="Salse J."/>
            <person name="Munos S."/>
            <person name="Vincourt P."/>
            <person name="Rieseberg L.H."/>
            <person name="Langlade N.B."/>
        </authorList>
    </citation>
    <scope>NUCLEOTIDE SEQUENCE</scope>
    <source>
        <tissue evidence="4">Leaves</tissue>
    </source>
</reference>
<dbReference type="EMBL" id="MNCJ02000332">
    <property type="protein sequence ID" value="KAF5755449.1"/>
    <property type="molecule type" value="Genomic_DNA"/>
</dbReference>
<gene>
    <name evidence="4" type="ORF">HanXRQr2_Chr17g0802921</name>
</gene>
<accession>A0A9K3DIU1</accession>
<keyword evidence="1" id="KW-0479">Metal-binding</keyword>
<dbReference type="Gene3D" id="4.10.60.10">
    <property type="entry name" value="Zinc finger, CCHC-type"/>
    <property type="match status" value="1"/>
</dbReference>
<keyword evidence="5" id="KW-1185">Reference proteome</keyword>
<dbReference type="SMART" id="SM00343">
    <property type="entry name" value="ZnF_C2HC"/>
    <property type="match status" value="1"/>
</dbReference>
<reference evidence="4" key="2">
    <citation type="submission" date="2020-06" db="EMBL/GenBank/DDBJ databases">
        <title>Helianthus annuus Genome sequencing and assembly Release 2.</title>
        <authorList>
            <person name="Gouzy J."/>
            <person name="Langlade N."/>
            <person name="Munos S."/>
        </authorList>
    </citation>
    <scope>NUCLEOTIDE SEQUENCE</scope>
    <source>
        <tissue evidence="4">Leaves</tissue>
    </source>
</reference>
<dbReference type="Gramene" id="mRNA:HanXRQr2_Chr17g0802921">
    <property type="protein sequence ID" value="mRNA:HanXRQr2_Chr17g0802921"/>
    <property type="gene ID" value="HanXRQr2_Chr17g0802921"/>
</dbReference>
<feature type="domain" description="CCHC-type" evidence="3">
    <location>
        <begin position="131"/>
        <end position="145"/>
    </location>
</feature>
<evidence type="ECO:0000259" key="3">
    <source>
        <dbReference type="PROSITE" id="PS50158"/>
    </source>
</evidence>
<evidence type="ECO:0000313" key="5">
    <source>
        <dbReference type="Proteomes" id="UP000215914"/>
    </source>
</evidence>
<evidence type="ECO:0000256" key="1">
    <source>
        <dbReference type="PROSITE-ProRule" id="PRU00047"/>
    </source>
</evidence>
<dbReference type="Proteomes" id="UP000215914">
    <property type="component" value="Unassembled WGS sequence"/>
</dbReference>
<proteinExistence type="predicted"/>
<dbReference type="InterPro" id="IPR036875">
    <property type="entry name" value="Znf_CCHC_sf"/>
</dbReference>
<sequence>MVDERPVMEQYHELLRILGQFAQHDMKMDESISVSSIIDKLPPSWRDVKHNLKHQKGELTLVELGSHFRIEEGLRAQENVLVNDEKKRAGSSSVNMVETGESSKGNSKFKGKRKFQGNNNSGSNKKPNYPCWKCGKVGHFKKDCKLMKKNKKSGSKDKQEAGSSGSKDPGKQG</sequence>
<feature type="region of interest" description="Disordered" evidence="2">
    <location>
        <begin position="83"/>
        <end position="173"/>
    </location>
</feature>
<feature type="compositionally biased region" description="Polar residues" evidence="2">
    <location>
        <begin position="90"/>
        <end position="106"/>
    </location>
</feature>
<dbReference type="PANTHER" id="PTHR47592:SF29">
    <property type="entry name" value="ZINC FINGER, CCHC-TYPE"/>
    <property type="match status" value="1"/>
</dbReference>
<dbReference type="GO" id="GO:0003676">
    <property type="term" value="F:nucleic acid binding"/>
    <property type="evidence" value="ECO:0007669"/>
    <property type="project" value="InterPro"/>
</dbReference>
<dbReference type="PROSITE" id="PS50158">
    <property type="entry name" value="ZF_CCHC"/>
    <property type="match status" value="1"/>
</dbReference>
<feature type="compositionally biased region" description="Low complexity" evidence="2">
    <location>
        <begin position="117"/>
        <end position="130"/>
    </location>
</feature>
<organism evidence="4 5">
    <name type="scientific">Helianthus annuus</name>
    <name type="common">Common sunflower</name>
    <dbReference type="NCBI Taxonomy" id="4232"/>
    <lineage>
        <taxon>Eukaryota</taxon>
        <taxon>Viridiplantae</taxon>
        <taxon>Streptophyta</taxon>
        <taxon>Embryophyta</taxon>
        <taxon>Tracheophyta</taxon>
        <taxon>Spermatophyta</taxon>
        <taxon>Magnoliopsida</taxon>
        <taxon>eudicotyledons</taxon>
        <taxon>Gunneridae</taxon>
        <taxon>Pentapetalae</taxon>
        <taxon>asterids</taxon>
        <taxon>campanulids</taxon>
        <taxon>Asterales</taxon>
        <taxon>Asteraceae</taxon>
        <taxon>Asteroideae</taxon>
        <taxon>Heliantheae alliance</taxon>
        <taxon>Heliantheae</taxon>
        <taxon>Helianthus</taxon>
    </lineage>
</organism>
<keyword evidence="1" id="KW-0862">Zinc</keyword>
<evidence type="ECO:0000313" key="4">
    <source>
        <dbReference type="EMBL" id="KAF5755449.1"/>
    </source>
</evidence>
<dbReference type="AlphaFoldDB" id="A0A9K3DIU1"/>
<keyword evidence="1" id="KW-0863">Zinc-finger</keyword>
<comment type="caution">
    <text evidence="4">The sequence shown here is derived from an EMBL/GenBank/DDBJ whole genome shotgun (WGS) entry which is preliminary data.</text>
</comment>
<dbReference type="PANTHER" id="PTHR47592">
    <property type="entry name" value="PBF68 PROTEIN"/>
    <property type="match status" value="1"/>
</dbReference>
<dbReference type="GO" id="GO:0008270">
    <property type="term" value="F:zinc ion binding"/>
    <property type="evidence" value="ECO:0007669"/>
    <property type="project" value="UniProtKB-KW"/>
</dbReference>
<protein>
    <submittedName>
        <fullName evidence="4">Transcription factor interactor and regulator CCHC(Zn) family</fullName>
    </submittedName>
</protein>